<evidence type="ECO:0000313" key="1">
    <source>
        <dbReference type="EMBL" id="TVT33085.1"/>
    </source>
</evidence>
<keyword evidence="2" id="KW-1185">Reference proteome</keyword>
<dbReference type="RefSeq" id="WP_144591658.1">
    <property type="nucleotide sequence ID" value="NZ_VJWX01000362.1"/>
</dbReference>
<reference evidence="1 2" key="1">
    <citation type="submission" date="2019-07" db="EMBL/GenBank/DDBJ databases">
        <authorList>
            <person name="Duangmal K."/>
            <person name="Teo W.F.A."/>
        </authorList>
    </citation>
    <scope>NUCLEOTIDE SEQUENCE [LARGE SCALE GENOMIC DNA]</scope>
    <source>
        <strain evidence="1 2">TBRC 6029</strain>
    </source>
</reference>
<dbReference type="InterPro" id="IPR046897">
    <property type="entry name" value="ABC-3C_MC6"/>
</dbReference>
<dbReference type="Proteomes" id="UP000320011">
    <property type="component" value="Unassembled WGS sequence"/>
</dbReference>
<accession>A0A558B992</accession>
<dbReference type="EMBL" id="VJWX01000362">
    <property type="protein sequence ID" value="TVT33085.1"/>
    <property type="molecule type" value="Genomic_DNA"/>
</dbReference>
<dbReference type="OrthoDB" id="4555046at2"/>
<dbReference type="AlphaFoldDB" id="A0A558B992"/>
<name>A0A558B992_9PSEU</name>
<comment type="caution">
    <text evidence="1">The sequence shown here is derived from an EMBL/GenBank/DDBJ whole genome shotgun (WGS) entry which is preliminary data.</text>
</comment>
<proteinExistence type="predicted"/>
<dbReference type="Pfam" id="PF20293">
    <property type="entry name" value="MC6"/>
    <property type="match status" value="1"/>
</dbReference>
<sequence>MITPTKGIAPQRALLSIGAQLVQAIDTPVTISQAWNRLLTWRATHNHRAPIPFWWFALALDVLFSMDLVYLEDELLVIRRADVSTPAS</sequence>
<evidence type="ECO:0000313" key="2">
    <source>
        <dbReference type="Proteomes" id="UP000320011"/>
    </source>
</evidence>
<protein>
    <submittedName>
        <fullName evidence="1">Uncharacterized protein</fullName>
    </submittedName>
</protein>
<organism evidence="1 2">
    <name type="scientific">Amycolatopsis rhizosphaerae</name>
    <dbReference type="NCBI Taxonomy" id="2053003"/>
    <lineage>
        <taxon>Bacteria</taxon>
        <taxon>Bacillati</taxon>
        <taxon>Actinomycetota</taxon>
        <taxon>Actinomycetes</taxon>
        <taxon>Pseudonocardiales</taxon>
        <taxon>Pseudonocardiaceae</taxon>
        <taxon>Amycolatopsis</taxon>
    </lineage>
</organism>
<reference evidence="1 2" key="2">
    <citation type="submission" date="2019-08" db="EMBL/GenBank/DDBJ databases">
        <title>Amycolatopsis acidicola sp. nov., isolated from peat swamp forest soil.</title>
        <authorList>
            <person name="Srisuk N."/>
        </authorList>
    </citation>
    <scope>NUCLEOTIDE SEQUENCE [LARGE SCALE GENOMIC DNA]</scope>
    <source>
        <strain evidence="1 2">TBRC 6029</strain>
    </source>
</reference>
<gene>
    <name evidence="1" type="ORF">FNH05_27365</name>
</gene>